<comment type="caution">
    <text evidence="5">The sequence shown here is derived from an EMBL/GenBank/DDBJ whole genome shotgun (WGS) entry which is preliminary data.</text>
</comment>
<evidence type="ECO:0000256" key="2">
    <source>
        <dbReference type="ARBA" id="ARBA00022737"/>
    </source>
</evidence>
<feature type="repeat" description="PPR" evidence="3">
    <location>
        <begin position="200"/>
        <end position="234"/>
    </location>
</feature>
<dbReference type="InterPro" id="IPR011990">
    <property type="entry name" value="TPR-like_helical_dom_sf"/>
</dbReference>
<evidence type="ECO:0000256" key="3">
    <source>
        <dbReference type="PROSITE-ProRule" id="PRU00708"/>
    </source>
</evidence>
<feature type="repeat" description="PPR" evidence="3">
    <location>
        <begin position="270"/>
        <end position="304"/>
    </location>
</feature>
<dbReference type="Gene3D" id="1.25.40.10">
    <property type="entry name" value="Tetratricopeptide repeat domain"/>
    <property type="match status" value="2"/>
</dbReference>
<dbReference type="GO" id="GO:0009507">
    <property type="term" value="C:chloroplast"/>
    <property type="evidence" value="ECO:0007669"/>
    <property type="project" value="TreeGrafter"/>
</dbReference>
<reference evidence="5 6" key="1">
    <citation type="journal article" date="2020" name="Nat. Commun.">
        <title>Genome of Tripterygium wilfordii and identification of cytochrome P450 involved in triptolide biosynthesis.</title>
        <authorList>
            <person name="Tu L."/>
            <person name="Su P."/>
            <person name="Zhang Z."/>
            <person name="Gao L."/>
            <person name="Wang J."/>
            <person name="Hu T."/>
            <person name="Zhou J."/>
            <person name="Zhang Y."/>
            <person name="Zhao Y."/>
            <person name="Liu Y."/>
            <person name="Song Y."/>
            <person name="Tong Y."/>
            <person name="Lu Y."/>
            <person name="Yang J."/>
            <person name="Xu C."/>
            <person name="Jia M."/>
            <person name="Peters R.J."/>
            <person name="Huang L."/>
            <person name="Gao W."/>
        </authorList>
    </citation>
    <scope>NUCLEOTIDE SEQUENCE [LARGE SCALE GENOMIC DNA]</scope>
    <source>
        <strain evidence="6">cv. XIE 37</strain>
        <tissue evidence="5">Leaf</tissue>
    </source>
</reference>
<evidence type="ECO:0000256" key="4">
    <source>
        <dbReference type="SAM" id="MobiDB-lite"/>
    </source>
</evidence>
<proteinExistence type="inferred from homology"/>
<dbReference type="PANTHER" id="PTHR47936">
    <property type="entry name" value="PPR_LONG DOMAIN-CONTAINING PROTEIN"/>
    <property type="match status" value="1"/>
</dbReference>
<dbReference type="PANTHER" id="PTHR47936:SF5">
    <property type="entry name" value="PENTACOTRIPEPTIDE-REPEAT REGION OF PRORP DOMAIN-CONTAINING PROTEIN"/>
    <property type="match status" value="1"/>
</dbReference>
<sequence>MSLSRVFNPSAATKTTTTTTTTTTTVPKDVFSSIYKERNLKRLVEKFKKSSEFYRFRRKNGIYENTVHRLASAGRFKWIEEILEDQKRYEDMSKEGFGARLISLYGKAGMFENAHKVFSEMPERNCKQTVLSFNALLGACVNSKKFDKVDGLFKDLPDELSVEPDLVSYNTVIKAFCEMGSLESGISMVQEMEKKGIKPDLITFNTLLYGSYGSGRFEEGERIWALLKEKNLVPDVRSYNARLVGLALEKRVKEAVEVFEEMRTKDVEPDVFSFNALIKGFAAVENLEEAKRWYGEIEKNDCKQNKESFAILVPFLCDNGDFDFAFKVCKDIFHRKKVVGETLLQNVVDGLVKESKIEEAEKIALLGKTNSYNRYRLKLPSKEE</sequence>
<dbReference type="GO" id="GO:0010019">
    <property type="term" value="P:chloroplast-nucleus signaling pathway"/>
    <property type="evidence" value="ECO:0007669"/>
    <property type="project" value="TreeGrafter"/>
</dbReference>
<dbReference type="Pfam" id="PF13041">
    <property type="entry name" value="PPR_2"/>
    <property type="match status" value="3"/>
</dbReference>
<keyword evidence="6" id="KW-1185">Reference proteome</keyword>
<comment type="similarity">
    <text evidence="1">Belongs to the PPR family. P subfamily.</text>
</comment>
<evidence type="ECO:0000256" key="1">
    <source>
        <dbReference type="ARBA" id="ARBA00007626"/>
    </source>
</evidence>
<evidence type="ECO:0000313" key="5">
    <source>
        <dbReference type="EMBL" id="KAF5728987.1"/>
    </source>
</evidence>
<gene>
    <name evidence="5" type="ORF">HS088_TW21G01144</name>
</gene>
<organism evidence="5 6">
    <name type="scientific">Tripterygium wilfordii</name>
    <name type="common">Thunder God vine</name>
    <dbReference type="NCBI Taxonomy" id="458696"/>
    <lineage>
        <taxon>Eukaryota</taxon>
        <taxon>Viridiplantae</taxon>
        <taxon>Streptophyta</taxon>
        <taxon>Embryophyta</taxon>
        <taxon>Tracheophyta</taxon>
        <taxon>Spermatophyta</taxon>
        <taxon>Magnoliopsida</taxon>
        <taxon>eudicotyledons</taxon>
        <taxon>Gunneridae</taxon>
        <taxon>Pentapetalae</taxon>
        <taxon>rosids</taxon>
        <taxon>fabids</taxon>
        <taxon>Celastrales</taxon>
        <taxon>Celastraceae</taxon>
        <taxon>Tripterygium</taxon>
    </lineage>
</organism>
<feature type="repeat" description="PPR" evidence="3">
    <location>
        <begin position="235"/>
        <end position="269"/>
    </location>
</feature>
<keyword evidence="2" id="KW-0677">Repeat</keyword>
<dbReference type="InterPro" id="IPR002885">
    <property type="entry name" value="PPR_rpt"/>
</dbReference>
<name>A0A7J7C578_TRIWF</name>
<dbReference type="EMBL" id="JAAARO010000021">
    <property type="protein sequence ID" value="KAF5728987.1"/>
    <property type="molecule type" value="Genomic_DNA"/>
</dbReference>
<dbReference type="InParanoid" id="A0A7J7C578"/>
<dbReference type="FunCoup" id="A0A7J7C578">
    <property type="interactions" value="501"/>
</dbReference>
<feature type="repeat" description="PPR" evidence="3">
    <location>
        <begin position="165"/>
        <end position="199"/>
    </location>
</feature>
<dbReference type="NCBIfam" id="TIGR00756">
    <property type="entry name" value="PPR"/>
    <property type="match status" value="6"/>
</dbReference>
<feature type="compositionally biased region" description="Polar residues" evidence="4">
    <location>
        <begin position="1"/>
        <end position="12"/>
    </location>
</feature>
<dbReference type="Proteomes" id="UP000593562">
    <property type="component" value="Unassembled WGS sequence"/>
</dbReference>
<dbReference type="GO" id="GO:0031930">
    <property type="term" value="P:mitochondria-nucleus signaling pathway"/>
    <property type="evidence" value="ECO:0007669"/>
    <property type="project" value="TreeGrafter"/>
</dbReference>
<accession>A0A7J7C578</accession>
<dbReference type="AlphaFoldDB" id="A0A7J7C578"/>
<evidence type="ECO:0000313" key="6">
    <source>
        <dbReference type="Proteomes" id="UP000593562"/>
    </source>
</evidence>
<dbReference type="PROSITE" id="PS51375">
    <property type="entry name" value="PPR"/>
    <property type="match status" value="4"/>
</dbReference>
<feature type="region of interest" description="Disordered" evidence="4">
    <location>
        <begin position="1"/>
        <end position="21"/>
    </location>
</feature>
<dbReference type="OrthoDB" id="185373at2759"/>
<protein>
    <submittedName>
        <fullName evidence="5">Pentatricopeptide repeat-containing protein</fullName>
    </submittedName>
</protein>